<evidence type="ECO:0000256" key="7">
    <source>
        <dbReference type="ARBA" id="ARBA00023136"/>
    </source>
</evidence>
<dbReference type="GO" id="GO:0016780">
    <property type="term" value="F:phosphotransferase activity, for other substituted phosphate groups"/>
    <property type="evidence" value="ECO:0007669"/>
    <property type="project" value="TreeGrafter"/>
</dbReference>
<dbReference type="EMBL" id="SMRP01000023">
    <property type="protein sequence ID" value="TDG19205.1"/>
    <property type="molecule type" value="Genomic_DNA"/>
</dbReference>
<dbReference type="OrthoDB" id="9808602at2"/>
<feature type="transmembrane region" description="Helical" evidence="8">
    <location>
        <begin position="41"/>
        <end position="59"/>
    </location>
</feature>
<gene>
    <name evidence="10" type="ORF">EYW47_31175</name>
</gene>
<evidence type="ECO:0000313" key="11">
    <source>
        <dbReference type="Proteomes" id="UP000295722"/>
    </source>
</evidence>
<feature type="transmembrane region" description="Helical" evidence="8">
    <location>
        <begin position="160"/>
        <end position="184"/>
    </location>
</feature>
<evidence type="ECO:0000313" key="10">
    <source>
        <dbReference type="EMBL" id="TDG19205.1"/>
    </source>
</evidence>
<name>A0A4R5M2L4_9BURK</name>
<evidence type="ECO:0000256" key="8">
    <source>
        <dbReference type="SAM" id="Phobius"/>
    </source>
</evidence>
<dbReference type="GO" id="GO:0005886">
    <property type="term" value="C:plasma membrane"/>
    <property type="evidence" value="ECO:0007669"/>
    <property type="project" value="UniProtKB-SubCell"/>
</dbReference>
<comment type="similarity">
    <text evidence="2">Belongs to the bacterial sugar transferase family.</text>
</comment>
<protein>
    <submittedName>
        <fullName evidence="10">UDP-phosphate galactose phosphotransferase</fullName>
    </submittedName>
</protein>
<accession>A0A4R5M2L4</accession>
<feature type="transmembrane region" description="Helical" evidence="8">
    <location>
        <begin position="71"/>
        <end position="92"/>
    </location>
</feature>
<dbReference type="InterPro" id="IPR003362">
    <property type="entry name" value="Bact_transf"/>
</dbReference>
<evidence type="ECO:0000256" key="5">
    <source>
        <dbReference type="ARBA" id="ARBA00022692"/>
    </source>
</evidence>
<sequence>MYELTQRAIDIALIVLGAICAVHLNPNFALAGAVHHPDPTLVAFCAALALSVFPACGTYGSRGSRSLFSVAGRTALAWLAVQFCGLVLLYAIHHDHLLALPWFIYWTLTTGIALLASHTLFFAEFSVLRLTRAWWRREPLEVAPRSAVRRAVLGHAMKRVFDIVAAVGGIIVLSPVLIVIALLVRCDGGSVLYGHTRIGRHGKTFRCLKFRSMVVNSEQVLKELLASDPEARAEWEREFKLKNDVRVTRIGHFLRRTSLDELPQIWNVLRGEMSFVGPRPIIDQELARYGEASQYYLMVTPGITGLWQVSGRNDIDYATRVLLDVAYVKNWTFHTDMGILFKTFFVVIRGNGAY</sequence>
<keyword evidence="6 8" id="KW-1133">Transmembrane helix</keyword>
<evidence type="ECO:0000256" key="3">
    <source>
        <dbReference type="ARBA" id="ARBA00022475"/>
    </source>
</evidence>
<organism evidence="10 11">
    <name type="scientific">Paraburkholderia silviterrae</name>
    <dbReference type="NCBI Taxonomy" id="2528715"/>
    <lineage>
        <taxon>Bacteria</taxon>
        <taxon>Pseudomonadati</taxon>
        <taxon>Pseudomonadota</taxon>
        <taxon>Betaproteobacteria</taxon>
        <taxon>Burkholderiales</taxon>
        <taxon>Burkholderiaceae</taxon>
        <taxon>Paraburkholderia</taxon>
    </lineage>
</organism>
<keyword evidence="7 8" id="KW-0472">Membrane</keyword>
<dbReference type="PANTHER" id="PTHR30576:SF4">
    <property type="entry name" value="UNDECAPRENYL-PHOSPHATE GALACTOSE PHOSPHOTRANSFERASE"/>
    <property type="match status" value="1"/>
</dbReference>
<evidence type="ECO:0000256" key="1">
    <source>
        <dbReference type="ARBA" id="ARBA00004236"/>
    </source>
</evidence>
<keyword evidence="5 8" id="KW-0812">Transmembrane</keyword>
<dbReference type="RefSeq" id="WP_133198659.1">
    <property type="nucleotide sequence ID" value="NZ_JBHUCW010000018.1"/>
</dbReference>
<evidence type="ECO:0000256" key="4">
    <source>
        <dbReference type="ARBA" id="ARBA00022679"/>
    </source>
</evidence>
<dbReference type="Pfam" id="PF02397">
    <property type="entry name" value="Bac_transf"/>
    <property type="match status" value="1"/>
</dbReference>
<keyword evidence="3" id="KW-1003">Cell membrane</keyword>
<evidence type="ECO:0000256" key="6">
    <source>
        <dbReference type="ARBA" id="ARBA00022989"/>
    </source>
</evidence>
<keyword evidence="11" id="KW-1185">Reference proteome</keyword>
<reference evidence="10 11" key="1">
    <citation type="submission" date="2019-03" db="EMBL/GenBank/DDBJ databases">
        <title>Paraburkholderia sp. 4M-K11, isolated from subtropical forest soil.</title>
        <authorList>
            <person name="Gao Z.-H."/>
            <person name="Qiu L.-H."/>
        </authorList>
    </citation>
    <scope>NUCLEOTIDE SEQUENCE [LARGE SCALE GENOMIC DNA]</scope>
    <source>
        <strain evidence="10 11">4M-K11</strain>
    </source>
</reference>
<dbReference type="Proteomes" id="UP000295722">
    <property type="component" value="Unassembled WGS sequence"/>
</dbReference>
<comment type="caution">
    <text evidence="10">The sequence shown here is derived from an EMBL/GenBank/DDBJ whole genome shotgun (WGS) entry which is preliminary data.</text>
</comment>
<feature type="domain" description="Bacterial sugar transferase" evidence="9">
    <location>
        <begin position="158"/>
        <end position="348"/>
    </location>
</feature>
<dbReference type="AlphaFoldDB" id="A0A4R5M2L4"/>
<dbReference type="PANTHER" id="PTHR30576">
    <property type="entry name" value="COLANIC BIOSYNTHESIS UDP-GLUCOSE LIPID CARRIER TRANSFERASE"/>
    <property type="match status" value="1"/>
</dbReference>
<proteinExistence type="inferred from homology"/>
<keyword evidence="4 10" id="KW-0808">Transferase</keyword>
<feature type="transmembrane region" description="Helical" evidence="8">
    <location>
        <begin position="104"/>
        <end position="128"/>
    </location>
</feature>
<dbReference type="Pfam" id="PF13727">
    <property type="entry name" value="CoA_binding_3"/>
    <property type="match status" value="1"/>
</dbReference>
<comment type="subcellular location">
    <subcellularLocation>
        <location evidence="1">Cell membrane</location>
    </subcellularLocation>
</comment>
<evidence type="ECO:0000259" key="9">
    <source>
        <dbReference type="Pfam" id="PF02397"/>
    </source>
</evidence>
<evidence type="ECO:0000256" key="2">
    <source>
        <dbReference type="ARBA" id="ARBA00006464"/>
    </source>
</evidence>